<accession>M6VIF9</accession>
<evidence type="ECO:0000313" key="2">
    <source>
        <dbReference type="EMBL" id="EMO54836.1"/>
    </source>
</evidence>
<dbReference type="PANTHER" id="PTHR43581:SF2">
    <property type="entry name" value="EXCINUCLEASE ATPASE SUBUNIT"/>
    <property type="match status" value="1"/>
</dbReference>
<dbReference type="InterPro" id="IPR041685">
    <property type="entry name" value="AAA_GajA/Old/RecF-like"/>
</dbReference>
<reference evidence="2 3" key="1">
    <citation type="submission" date="2013-01" db="EMBL/GenBank/DDBJ databases">
        <authorList>
            <person name="Harkins D.M."/>
            <person name="Durkin A.S."/>
            <person name="Brinkac L.M."/>
            <person name="Haft D.H."/>
            <person name="Selengut J.D."/>
            <person name="Sanka R."/>
            <person name="DePew J."/>
            <person name="Purushe J."/>
            <person name="Matthias M.A."/>
            <person name="Vinetz J.M."/>
            <person name="Sutton G.G."/>
            <person name="Nierman W.C."/>
            <person name="Fouts D.E."/>
        </authorList>
    </citation>
    <scope>NUCLEOTIDE SEQUENCE [LARGE SCALE GENOMIC DNA]</scope>
    <source>
        <strain evidence="2 3">HAI1536</strain>
    </source>
</reference>
<comment type="caution">
    <text evidence="2">The sequence shown here is derived from an EMBL/GenBank/DDBJ whole genome shotgun (WGS) entry which is preliminary data.</text>
</comment>
<dbReference type="AlphaFoldDB" id="M6VIF9"/>
<dbReference type="Gene3D" id="3.40.50.300">
    <property type="entry name" value="P-loop containing nucleotide triphosphate hydrolases"/>
    <property type="match status" value="1"/>
</dbReference>
<protein>
    <submittedName>
        <fullName evidence="2">AAA domain protein</fullName>
    </submittedName>
</protein>
<dbReference type="EMBL" id="AKWD02000020">
    <property type="protein sequence ID" value="EMO54836.1"/>
    <property type="molecule type" value="Genomic_DNA"/>
</dbReference>
<gene>
    <name evidence="2" type="ORF">LEP1GSC172_4309</name>
</gene>
<dbReference type="Pfam" id="PF13175">
    <property type="entry name" value="AAA_15"/>
    <property type="match status" value="1"/>
</dbReference>
<feature type="domain" description="Endonuclease GajA/Old nuclease/RecF-like AAA" evidence="1">
    <location>
        <begin position="1"/>
        <end position="505"/>
    </location>
</feature>
<dbReference type="OrthoDB" id="308933at2"/>
<dbReference type="SUPFAM" id="SSF52540">
    <property type="entry name" value="P-loop containing nucleoside triphosphate hydrolases"/>
    <property type="match status" value="1"/>
</dbReference>
<name>M6VIF9_9LEPT</name>
<dbReference type="Proteomes" id="UP000012112">
    <property type="component" value="Unassembled WGS sequence"/>
</dbReference>
<evidence type="ECO:0000259" key="1">
    <source>
        <dbReference type="Pfam" id="PF13175"/>
    </source>
</evidence>
<dbReference type="RefSeq" id="WP_002177358.1">
    <property type="nucleotide sequence ID" value="NZ_AKWD02000020.1"/>
</dbReference>
<dbReference type="InterPro" id="IPR027417">
    <property type="entry name" value="P-loop_NTPase"/>
</dbReference>
<organism evidence="2 3">
    <name type="scientific">Leptospira noguchii</name>
    <dbReference type="NCBI Taxonomy" id="28182"/>
    <lineage>
        <taxon>Bacteria</taxon>
        <taxon>Pseudomonadati</taxon>
        <taxon>Spirochaetota</taxon>
        <taxon>Spirochaetia</taxon>
        <taxon>Leptospirales</taxon>
        <taxon>Leptospiraceae</taxon>
        <taxon>Leptospira</taxon>
    </lineage>
</organism>
<evidence type="ECO:0000313" key="3">
    <source>
        <dbReference type="Proteomes" id="UP000012112"/>
    </source>
</evidence>
<sequence>MLHNISFQNYKAFSIGKIKLKPITILLGANSVGKSSLIQLILLLQQTAQSDDTYRSALRLHGGSVNLGEGLNLIHKRDINTPLGLSFEIESANFNDSLKNDVLYDLINELSSTYLSIRSRIPKDTKLKSLLTEKTISSLKKNGDLSRGARKLGIRTEFEKDTFVNLIDSLIEVVEFIPEEELGNQIHPDFFLMRYLGNRIRLHEQGLRLDRYKNYRNDYIRIFEYLKSLNDSKGDSKYEISYLMKVSGNSLYVSSMKIVNANKVILKLDFIEATQGRLELHSIESDYFEDIDLTKKEFKYLRRIVSYPTTLFSLCDRDDYATNSDTYPILARLISHITSMTSQLVASYFEGEKINYVGPLRAHPKRYYILDKAKTNVSVDMFDGDAIAEILKDNNKLTNKVNTWLKKFNLKVSVQELHNVIHRLVIEQNTLDLDITDVGFGISQILPVIIQGFLSDDSSTTLIEQPEIHLHPKMQADLADLFIDISKGNGKRRKYFLIETHSEYLLKRLRRRISEGVISPNDVAIYLIDPQLNGAGALIKELEIEKKGHFEWPIDFYGGELLNDTVEFLKNQSKGVD</sequence>
<proteinExistence type="predicted"/>
<dbReference type="InterPro" id="IPR051396">
    <property type="entry name" value="Bact_Antivir_Def_Nuclease"/>
</dbReference>
<dbReference type="PANTHER" id="PTHR43581">
    <property type="entry name" value="ATP/GTP PHOSPHATASE"/>
    <property type="match status" value="1"/>
</dbReference>